<dbReference type="OrthoDB" id="2278238at2759"/>
<reference evidence="1" key="1">
    <citation type="submission" date="2020-12" db="EMBL/GenBank/DDBJ databases">
        <title>Metabolic potential, ecology and presence of endohyphal bacteria is reflected in genomic diversity of Mucoromycotina.</title>
        <authorList>
            <person name="Muszewska A."/>
            <person name="Okrasinska A."/>
            <person name="Steczkiewicz K."/>
            <person name="Drgas O."/>
            <person name="Orlowska M."/>
            <person name="Perlinska-Lenart U."/>
            <person name="Aleksandrzak-Piekarczyk T."/>
            <person name="Szatraj K."/>
            <person name="Zielenkiewicz U."/>
            <person name="Pilsyk S."/>
            <person name="Malc E."/>
            <person name="Mieczkowski P."/>
            <person name="Kruszewska J.S."/>
            <person name="Biernat P."/>
            <person name="Pawlowska J."/>
        </authorList>
    </citation>
    <scope>NUCLEOTIDE SEQUENCE</scope>
    <source>
        <strain evidence="1">WA0000051536</strain>
    </source>
</reference>
<organism evidence="1 2">
    <name type="scientific">Umbelopsis vinacea</name>
    <dbReference type="NCBI Taxonomy" id="44442"/>
    <lineage>
        <taxon>Eukaryota</taxon>
        <taxon>Fungi</taxon>
        <taxon>Fungi incertae sedis</taxon>
        <taxon>Mucoromycota</taxon>
        <taxon>Mucoromycotina</taxon>
        <taxon>Umbelopsidomycetes</taxon>
        <taxon>Umbelopsidales</taxon>
        <taxon>Umbelopsidaceae</taxon>
        <taxon>Umbelopsis</taxon>
    </lineage>
</organism>
<dbReference type="EMBL" id="JAEPRA010000001">
    <property type="protein sequence ID" value="KAG2189023.1"/>
    <property type="molecule type" value="Genomic_DNA"/>
</dbReference>
<evidence type="ECO:0000313" key="1">
    <source>
        <dbReference type="EMBL" id="KAG2189023.1"/>
    </source>
</evidence>
<protein>
    <submittedName>
        <fullName evidence="1">Uncharacterized protein</fullName>
    </submittedName>
</protein>
<accession>A0A8H7UR60</accession>
<sequence length="158" mass="17671">MSCQTCTGCFTGGGCSTKKSKSNHKDTTKLESILRKAETGNLQEGADHDHTVTAIAELMSKNIYSSQMALFSMYDQLPYEDFLKVVRKCYEHNIQGPYIAWLWEYTKGNAQAVLKVLVTEHGEQDELWKHLEDQAELHQAFGGSGIDGKIRPSPTNVN</sequence>
<gene>
    <name evidence="1" type="ORF">INT44_004165</name>
</gene>
<name>A0A8H7UR60_9FUNG</name>
<proteinExistence type="predicted"/>
<comment type="caution">
    <text evidence="1">The sequence shown here is derived from an EMBL/GenBank/DDBJ whole genome shotgun (WGS) entry which is preliminary data.</text>
</comment>
<dbReference type="Proteomes" id="UP000612746">
    <property type="component" value="Unassembled WGS sequence"/>
</dbReference>
<evidence type="ECO:0000313" key="2">
    <source>
        <dbReference type="Proteomes" id="UP000612746"/>
    </source>
</evidence>
<dbReference type="AlphaFoldDB" id="A0A8H7UR60"/>
<keyword evidence="2" id="KW-1185">Reference proteome</keyword>